<evidence type="ECO:0000256" key="1">
    <source>
        <dbReference type="SAM" id="MobiDB-lite"/>
    </source>
</evidence>
<feature type="compositionally biased region" description="Basic residues" evidence="1">
    <location>
        <begin position="43"/>
        <end position="57"/>
    </location>
</feature>
<protein>
    <submittedName>
        <fullName evidence="2">Uncharacterized protein</fullName>
    </submittedName>
</protein>
<keyword evidence="3" id="KW-1185">Reference proteome</keyword>
<reference evidence="2" key="2">
    <citation type="submission" date="2023-05" db="EMBL/GenBank/DDBJ databases">
        <authorList>
            <consortium name="Lawrence Berkeley National Laboratory"/>
            <person name="Steindorff A."/>
            <person name="Hensen N."/>
            <person name="Bonometti L."/>
            <person name="Westerberg I."/>
            <person name="Brannstrom I.O."/>
            <person name="Guillou S."/>
            <person name="Cros-Aarteil S."/>
            <person name="Calhoun S."/>
            <person name="Haridas S."/>
            <person name="Kuo A."/>
            <person name="Mondo S."/>
            <person name="Pangilinan J."/>
            <person name="Riley R."/>
            <person name="Labutti K."/>
            <person name="Andreopoulos B."/>
            <person name="Lipzen A."/>
            <person name="Chen C."/>
            <person name="Yanf M."/>
            <person name="Daum C."/>
            <person name="Ng V."/>
            <person name="Clum A."/>
            <person name="Ohm R."/>
            <person name="Martin F."/>
            <person name="Silar P."/>
            <person name="Natvig D."/>
            <person name="Lalanne C."/>
            <person name="Gautier V."/>
            <person name="Ament-Velasquez S.L."/>
            <person name="Kruys A."/>
            <person name="Hutchinson M.I."/>
            <person name="Powell A.J."/>
            <person name="Barry K."/>
            <person name="Miller A.N."/>
            <person name="Grigoriev I.V."/>
            <person name="Debuchy R."/>
            <person name="Gladieux P."/>
            <person name="Thoren M.H."/>
            <person name="Johannesson H."/>
        </authorList>
    </citation>
    <scope>NUCLEOTIDE SEQUENCE</scope>
    <source>
        <strain evidence="2">CBS 990.96</strain>
    </source>
</reference>
<feature type="compositionally biased region" description="Polar residues" evidence="1">
    <location>
        <begin position="146"/>
        <end position="156"/>
    </location>
</feature>
<feature type="compositionally biased region" description="Polar residues" evidence="1">
    <location>
        <begin position="82"/>
        <end position="93"/>
    </location>
</feature>
<feature type="region of interest" description="Disordered" evidence="1">
    <location>
        <begin position="43"/>
        <end position="93"/>
    </location>
</feature>
<proteinExistence type="predicted"/>
<reference evidence="2" key="1">
    <citation type="journal article" date="2023" name="Mol. Phylogenet. Evol.">
        <title>Genome-scale phylogeny and comparative genomics of the fungal order Sordariales.</title>
        <authorList>
            <person name="Hensen N."/>
            <person name="Bonometti L."/>
            <person name="Westerberg I."/>
            <person name="Brannstrom I.O."/>
            <person name="Guillou S."/>
            <person name="Cros-Aarteil S."/>
            <person name="Calhoun S."/>
            <person name="Haridas S."/>
            <person name="Kuo A."/>
            <person name="Mondo S."/>
            <person name="Pangilinan J."/>
            <person name="Riley R."/>
            <person name="LaButti K."/>
            <person name="Andreopoulos B."/>
            <person name="Lipzen A."/>
            <person name="Chen C."/>
            <person name="Yan M."/>
            <person name="Daum C."/>
            <person name="Ng V."/>
            <person name="Clum A."/>
            <person name="Steindorff A."/>
            <person name="Ohm R.A."/>
            <person name="Martin F."/>
            <person name="Silar P."/>
            <person name="Natvig D.O."/>
            <person name="Lalanne C."/>
            <person name="Gautier V."/>
            <person name="Ament-Velasquez S.L."/>
            <person name="Kruys A."/>
            <person name="Hutchinson M.I."/>
            <person name="Powell A.J."/>
            <person name="Barry K."/>
            <person name="Miller A.N."/>
            <person name="Grigoriev I.V."/>
            <person name="Debuchy R."/>
            <person name="Gladieux P."/>
            <person name="Hiltunen Thoren M."/>
            <person name="Johannesson H."/>
        </authorList>
    </citation>
    <scope>NUCLEOTIDE SEQUENCE</scope>
    <source>
        <strain evidence="2">CBS 990.96</strain>
    </source>
</reference>
<evidence type="ECO:0000313" key="3">
    <source>
        <dbReference type="Proteomes" id="UP001301958"/>
    </source>
</evidence>
<sequence>MTTHPLHLKTFHFRKPQLNLSTNSLSFTTRNFPAVSHLSKFSARKMSTHSHHHHRPHGSISQQPPPQEFMTFAPPNRPRDNSVPNLIHTPTLSPNQTHLLQTQAASSLPNSHPLRPPPRTDQPTGNPHIRPFQLPKNYAIDDLPHFQSTLPNQGLISHSKKPPKASKSLIGSSPIASLRDSPKEKQIPCSQCANCGVSLAQTPHAYTANLPCKHPSVCRNERCIKAFYGTKEGYALPYKERDTKPLFCRAQGCKREIEAWCKVDCYFGSKGDERLVNVARRQTIVEEANEKKRREEYEEGRLKIEREVEEKRREEDKNNGKGRKEEKEGGCCSWVFCGDKSADCDHPCGGDCGIGWCGVCVICCHEYLCCCKGLREMRDF</sequence>
<name>A0AAN6YLA4_9PEZI</name>
<evidence type="ECO:0000313" key="2">
    <source>
        <dbReference type="EMBL" id="KAK4220605.1"/>
    </source>
</evidence>
<accession>A0AAN6YLA4</accession>
<comment type="caution">
    <text evidence="2">The sequence shown here is derived from an EMBL/GenBank/DDBJ whole genome shotgun (WGS) entry which is preliminary data.</text>
</comment>
<gene>
    <name evidence="2" type="ORF">QBC38DRAFT_493893</name>
</gene>
<dbReference type="EMBL" id="MU865692">
    <property type="protein sequence ID" value="KAK4220605.1"/>
    <property type="molecule type" value="Genomic_DNA"/>
</dbReference>
<dbReference type="Proteomes" id="UP001301958">
    <property type="component" value="Unassembled WGS sequence"/>
</dbReference>
<dbReference type="AlphaFoldDB" id="A0AAN6YLA4"/>
<feature type="region of interest" description="Disordered" evidence="1">
    <location>
        <begin position="105"/>
        <end position="181"/>
    </location>
</feature>
<organism evidence="2 3">
    <name type="scientific">Podospora fimiseda</name>
    <dbReference type="NCBI Taxonomy" id="252190"/>
    <lineage>
        <taxon>Eukaryota</taxon>
        <taxon>Fungi</taxon>
        <taxon>Dikarya</taxon>
        <taxon>Ascomycota</taxon>
        <taxon>Pezizomycotina</taxon>
        <taxon>Sordariomycetes</taxon>
        <taxon>Sordariomycetidae</taxon>
        <taxon>Sordariales</taxon>
        <taxon>Podosporaceae</taxon>
        <taxon>Podospora</taxon>
    </lineage>
</organism>